<evidence type="ECO:0000256" key="2">
    <source>
        <dbReference type="ARBA" id="ARBA00010421"/>
    </source>
</evidence>
<dbReference type="Pfam" id="PF07249">
    <property type="entry name" value="Cerato-platanin"/>
    <property type="match status" value="1"/>
</dbReference>
<feature type="chain" id="PRO_5040472471" evidence="4">
    <location>
        <begin position="20"/>
        <end position="143"/>
    </location>
</feature>
<keyword evidence="6" id="KW-1185">Reference proteome</keyword>
<keyword evidence="4" id="KW-0732">Signal</keyword>
<comment type="similarity">
    <text evidence="2">Belongs to the cerato-platanin family.</text>
</comment>
<keyword evidence="3" id="KW-0964">Secreted</keyword>
<dbReference type="Proteomes" id="UP000714275">
    <property type="component" value="Unassembled WGS sequence"/>
</dbReference>
<dbReference type="GO" id="GO:0005576">
    <property type="term" value="C:extracellular region"/>
    <property type="evidence" value="ECO:0007669"/>
    <property type="project" value="UniProtKB-SubCell"/>
</dbReference>
<evidence type="ECO:0000256" key="3">
    <source>
        <dbReference type="ARBA" id="ARBA00022525"/>
    </source>
</evidence>
<reference evidence="5" key="1">
    <citation type="journal article" date="2020" name="New Phytol.">
        <title>Comparative genomics reveals dynamic genome evolution in host specialist ectomycorrhizal fungi.</title>
        <authorList>
            <person name="Lofgren L.A."/>
            <person name="Nguyen N.H."/>
            <person name="Vilgalys R."/>
            <person name="Ruytinx J."/>
            <person name="Liao H.L."/>
            <person name="Branco S."/>
            <person name="Kuo A."/>
            <person name="LaButti K."/>
            <person name="Lipzen A."/>
            <person name="Andreopoulos W."/>
            <person name="Pangilinan J."/>
            <person name="Riley R."/>
            <person name="Hundley H."/>
            <person name="Na H."/>
            <person name="Barry K."/>
            <person name="Grigoriev I.V."/>
            <person name="Stajich J.E."/>
            <person name="Kennedy P.G."/>
        </authorList>
    </citation>
    <scope>NUCLEOTIDE SEQUENCE</scope>
    <source>
        <strain evidence="5">DOB743</strain>
    </source>
</reference>
<proteinExistence type="inferred from homology"/>
<dbReference type="CDD" id="cd22778">
    <property type="entry name" value="DPBB_CEPL-like"/>
    <property type="match status" value="1"/>
</dbReference>
<comment type="subcellular location">
    <subcellularLocation>
        <location evidence="1">Secreted</location>
    </subcellularLocation>
</comment>
<gene>
    <name evidence="5" type="ORF">EV702DRAFT_663464</name>
</gene>
<dbReference type="InterPro" id="IPR036908">
    <property type="entry name" value="RlpA-like_sf"/>
</dbReference>
<dbReference type="Gene3D" id="2.40.40.10">
    <property type="entry name" value="RlpA-like domain"/>
    <property type="match status" value="1"/>
</dbReference>
<protein>
    <submittedName>
        <fullName evidence="5">Cerato-platanin</fullName>
    </submittedName>
</protein>
<comment type="caution">
    <text evidence="5">The sequence shown here is derived from an EMBL/GenBank/DDBJ whole genome shotgun (WGS) entry which is preliminary data.</text>
</comment>
<evidence type="ECO:0000313" key="6">
    <source>
        <dbReference type="Proteomes" id="UP000714275"/>
    </source>
</evidence>
<dbReference type="AlphaFoldDB" id="A0A9P6ZN34"/>
<evidence type="ECO:0000256" key="1">
    <source>
        <dbReference type="ARBA" id="ARBA00004613"/>
    </source>
</evidence>
<organism evidence="5 6">
    <name type="scientific">Suillus placidus</name>
    <dbReference type="NCBI Taxonomy" id="48579"/>
    <lineage>
        <taxon>Eukaryota</taxon>
        <taxon>Fungi</taxon>
        <taxon>Dikarya</taxon>
        <taxon>Basidiomycota</taxon>
        <taxon>Agaricomycotina</taxon>
        <taxon>Agaricomycetes</taxon>
        <taxon>Agaricomycetidae</taxon>
        <taxon>Boletales</taxon>
        <taxon>Suillineae</taxon>
        <taxon>Suillaceae</taxon>
        <taxon>Suillus</taxon>
    </lineage>
</organism>
<dbReference type="InterPro" id="IPR010829">
    <property type="entry name" value="Cerato-platanin"/>
</dbReference>
<evidence type="ECO:0000313" key="5">
    <source>
        <dbReference type="EMBL" id="KAG1770877.1"/>
    </source>
</evidence>
<feature type="signal peptide" evidence="4">
    <location>
        <begin position="1"/>
        <end position="19"/>
    </location>
</feature>
<sequence length="143" mass="14729">MKFTLTVALLSALALPAFAVPANVTYDPVYANPNSSLATVSCSNGANGLLTKGYTTFGSIPSFPNIGGIPGATWNSTLCGTCWSLQYTTPGGVQTTIFITAVDPAYTFNVSPQTFNKLNNGTGFELGKIAAEATEVAASNCGM</sequence>
<dbReference type="SUPFAM" id="SSF50685">
    <property type="entry name" value="Barwin-like endoglucanases"/>
    <property type="match status" value="1"/>
</dbReference>
<dbReference type="OrthoDB" id="4898945at2759"/>
<evidence type="ECO:0000256" key="4">
    <source>
        <dbReference type="SAM" id="SignalP"/>
    </source>
</evidence>
<dbReference type="EMBL" id="JABBWD010000062">
    <property type="protein sequence ID" value="KAG1770877.1"/>
    <property type="molecule type" value="Genomic_DNA"/>
</dbReference>
<accession>A0A9P6ZN34</accession>
<name>A0A9P6ZN34_9AGAM</name>